<evidence type="ECO:0000256" key="6">
    <source>
        <dbReference type="ARBA" id="ARBA00023027"/>
    </source>
</evidence>
<dbReference type="AlphaFoldDB" id="A0A7C0VD82"/>
<reference evidence="14" key="1">
    <citation type="journal article" date="2020" name="mSystems">
        <title>Genome- and Community-Level Interaction Insights into Carbon Utilization and Element Cycling Functions of Hydrothermarchaeota in Hydrothermal Sediment.</title>
        <authorList>
            <person name="Zhou Z."/>
            <person name="Liu Y."/>
            <person name="Xu W."/>
            <person name="Pan J."/>
            <person name="Luo Z.H."/>
            <person name="Li M."/>
        </authorList>
    </citation>
    <scope>NUCLEOTIDE SEQUENCE [LARGE SCALE GENOMIC DNA]</scope>
    <source>
        <strain evidence="14">HyVt-102</strain>
    </source>
</reference>
<dbReference type="PANTHER" id="PTHR12216">
    <property type="entry name" value="UROCANATE HYDRATASE"/>
    <property type="match status" value="1"/>
</dbReference>
<evidence type="ECO:0000256" key="8">
    <source>
        <dbReference type="ARBA" id="ARBA00047623"/>
    </source>
</evidence>
<gene>
    <name evidence="14" type="primary">hutU</name>
    <name evidence="14" type="ORF">ENF18_07390</name>
</gene>
<dbReference type="Gene3D" id="3.40.50.10730">
    <property type="entry name" value="Urocanase like domains"/>
    <property type="match status" value="1"/>
</dbReference>
<dbReference type="HAMAP" id="MF_00577">
    <property type="entry name" value="HutU"/>
    <property type="match status" value="1"/>
</dbReference>
<evidence type="ECO:0000256" key="7">
    <source>
        <dbReference type="ARBA" id="ARBA00023239"/>
    </source>
</evidence>
<dbReference type="InterPro" id="IPR036190">
    <property type="entry name" value="Urocanase_sf"/>
</dbReference>
<proteinExistence type="inferred from homology"/>
<dbReference type="GO" id="GO:0016153">
    <property type="term" value="F:urocanate hydratase activity"/>
    <property type="evidence" value="ECO:0007669"/>
    <property type="project" value="UniProtKB-UniRule"/>
</dbReference>
<dbReference type="GO" id="GO:0019556">
    <property type="term" value="P:L-histidine catabolic process to glutamate and formamide"/>
    <property type="evidence" value="ECO:0007669"/>
    <property type="project" value="UniProtKB-UniPathway"/>
</dbReference>
<feature type="non-terminal residue" evidence="14">
    <location>
        <position position="533"/>
    </location>
</feature>
<evidence type="ECO:0000313" key="14">
    <source>
        <dbReference type="EMBL" id="HDI83595.1"/>
    </source>
</evidence>
<feature type="domain" description="Urocanase Rossmann-like" evidence="11">
    <location>
        <begin position="135"/>
        <end position="343"/>
    </location>
</feature>
<evidence type="ECO:0000256" key="3">
    <source>
        <dbReference type="ARBA" id="ARBA00007578"/>
    </source>
</evidence>
<feature type="domain" description="Urocanase N-terminal" evidence="12">
    <location>
        <begin position="6"/>
        <end position="132"/>
    </location>
</feature>
<dbReference type="InterPro" id="IPR023637">
    <property type="entry name" value="Urocanase-like"/>
</dbReference>
<evidence type="ECO:0000259" key="11">
    <source>
        <dbReference type="Pfam" id="PF01175"/>
    </source>
</evidence>
<evidence type="ECO:0000259" key="13">
    <source>
        <dbReference type="Pfam" id="PF17392"/>
    </source>
</evidence>
<keyword evidence="7 14" id="KW-0456">Lyase</keyword>
<feature type="domain" description="Urocanase C-terminal" evidence="13">
    <location>
        <begin position="346"/>
        <end position="533"/>
    </location>
</feature>
<dbReference type="Pfam" id="PF17391">
    <property type="entry name" value="Urocanase_N"/>
    <property type="match status" value="1"/>
</dbReference>
<dbReference type="NCBIfam" id="TIGR01228">
    <property type="entry name" value="hutU"/>
    <property type="match status" value="1"/>
</dbReference>
<evidence type="ECO:0000256" key="2">
    <source>
        <dbReference type="ARBA" id="ARBA00004794"/>
    </source>
</evidence>
<evidence type="ECO:0000256" key="4">
    <source>
        <dbReference type="ARBA" id="ARBA00011992"/>
    </source>
</evidence>
<protein>
    <recommendedName>
        <fullName evidence="4 10">Urocanate hydratase</fullName>
        <ecNumber evidence="4 10">4.2.1.49</ecNumber>
    </recommendedName>
</protein>
<evidence type="ECO:0000256" key="5">
    <source>
        <dbReference type="ARBA" id="ARBA00022808"/>
    </source>
</evidence>
<organism evidence="14">
    <name type="scientific">candidate division WOR-3 bacterium</name>
    <dbReference type="NCBI Taxonomy" id="2052148"/>
    <lineage>
        <taxon>Bacteria</taxon>
        <taxon>Bacteria division WOR-3</taxon>
    </lineage>
</organism>
<dbReference type="EC" id="4.2.1.49" evidence="4 10"/>
<evidence type="ECO:0000256" key="1">
    <source>
        <dbReference type="ARBA" id="ARBA00001911"/>
    </source>
</evidence>
<comment type="similarity">
    <text evidence="3">Belongs to the urocanase family.</text>
</comment>
<dbReference type="PANTHER" id="PTHR12216:SF4">
    <property type="entry name" value="UROCANATE HYDRATASE"/>
    <property type="match status" value="1"/>
</dbReference>
<dbReference type="NCBIfam" id="NF003820">
    <property type="entry name" value="PRK05414.1"/>
    <property type="match status" value="1"/>
</dbReference>
<dbReference type="Gene3D" id="3.40.1770.10">
    <property type="entry name" value="Urocanase superfamily"/>
    <property type="match status" value="1"/>
</dbReference>
<sequence>MEYKPVKAPRGTSISCKSWLLEAPLRMLMNNLDPEVAKDPEHLIVYGGTGRAARSWECFHKIVETLQNMDEDDTLLIQSGKPVAVFKTHPWAPRVLIANSLLVPKWATLEEFLRLESMGLTMYGQMTAGSWIYIGTQGILQGTYETVGSLANEEFGGSLKGKWVLSSGLGEMGGAQPLAFTMNEGVTIIIEVDKWAIDRRLKTKYLDTWTDNLDEALRMKDEALKEGKPLSIGLLANAADIVPELAKRDIVPDVVTDQTAAHDPLNGYIPQGLTVEEAAELRKKNPDEYMKRAYDSIAVHVRGWLELQKKGARCFEYGNNIRRRAQEAGVENAFDIPGYVPKYIRPLFSKGSGPFRWAALSGEPEDIYKTDDMLLKAFPEDEHLRKWIKLAHEKVKFQGLPARICWLEYGDRAKFGEIVNDMVKKGELKAPIVIGRDHHDTGAVASPFRETEAMKDGSDAIADWPILNALLNVASGATWVSVHHGGGVGIGYSIHAGMVVVADGTDEQRKKLLRVLNNDPGSGVVRHADAGYE</sequence>
<dbReference type="InterPro" id="IPR035401">
    <property type="entry name" value="Urocanase_C"/>
</dbReference>
<dbReference type="InterPro" id="IPR035400">
    <property type="entry name" value="Urocanase_N"/>
</dbReference>
<evidence type="ECO:0000256" key="9">
    <source>
        <dbReference type="ARBA" id="ARBA00056569"/>
    </source>
</evidence>
<comment type="function">
    <text evidence="9">Catalyzes the conversion of urocanate to 4-imidazolone-5-propionate.</text>
</comment>
<dbReference type="InterPro" id="IPR055351">
    <property type="entry name" value="Urocanase"/>
</dbReference>
<dbReference type="SUPFAM" id="SSF111326">
    <property type="entry name" value="Urocanase"/>
    <property type="match status" value="1"/>
</dbReference>
<keyword evidence="6" id="KW-0520">NAD</keyword>
<dbReference type="InterPro" id="IPR035085">
    <property type="entry name" value="Urocanase_Rossmann-like"/>
</dbReference>
<evidence type="ECO:0000259" key="12">
    <source>
        <dbReference type="Pfam" id="PF17391"/>
    </source>
</evidence>
<dbReference type="PIRSF" id="PIRSF001423">
    <property type="entry name" value="Urocanate_hydrat"/>
    <property type="match status" value="1"/>
</dbReference>
<dbReference type="UniPathway" id="UPA00379">
    <property type="reaction ID" value="UER00550"/>
</dbReference>
<dbReference type="GO" id="GO:0019557">
    <property type="term" value="P:L-histidine catabolic process to glutamate and formate"/>
    <property type="evidence" value="ECO:0007669"/>
    <property type="project" value="UniProtKB-UniPathway"/>
</dbReference>
<dbReference type="EMBL" id="DQWE01000349">
    <property type="protein sequence ID" value="HDI83595.1"/>
    <property type="molecule type" value="Genomic_DNA"/>
</dbReference>
<dbReference type="InterPro" id="IPR038364">
    <property type="entry name" value="Urocanase_central_sf"/>
</dbReference>
<name>A0A7C0VD82_UNCW3</name>
<dbReference type="Pfam" id="PF17392">
    <property type="entry name" value="Urocanase_C"/>
    <property type="match status" value="1"/>
</dbReference>
<keyword evidence="5" id="KW-0369">Histidine metabolism</keyword>
<comment type="pathway">
    <text evidence="2">Amino-acid degradation; L-histidine degradation into L-glutamate; N-formimidoyl-L-glutamate from L-histidine: step 2/3.</text>
</comment>
<evidence type="ECO:0000256" key="10">
    <source>
        <dbReference type="NCBIfam" id="TIGR01228"/>
    </source>
</evidence>
<dbReference type="FunFam" id="3.40.50.10730:FF:000001">
    <property type="entry name" value="Urocanate hydratase"/>
    <property type="match status" value="1"/>
</dbReference>
<dbReference type="Proteomes" id="UP000885847">
    <property type="component" value="Unassembled WGS sequence"/>
</dbReference>
<accession>A0A7C0VD82</accession>
<comment type="cofactor">
    <cofactor evidence="1">
        <name>NAD(+)</name>
        <dbReference type="ChEBI" id="CHEBI:57540"/>
    </cofactor>
</comment>
<dbReference type="Pfam" id="PF01175">
    <property type="entry name" value="Urocanase"/>
    <property type="match status" value="1"/>
</dbReference>
<comment type="catalytic activity">
    <reaction evidence="8">
        <text>4-imidazolone-5-propanoate = trans-urocanate + H2O</text>
        <dbReference type="Rhea" id="RHEA:13101"/>
        <dbReference type="ChEBI" id="CHEBI:15377"/>
        <dbReference type="ChEBI" id="CHEBI:17771"/>
        <dbReference type="ChEBI" id="CHEBI:77893"/>
        <dbReference type="EC" id="4.2.1.49"/>
    </reaction>
</comment>
<comment type="caution">
    <text evidence="14">The sequence shown here is derived from an EMBL/GenBank/DDBJ whole genome shotgun (WGS) entry which is preliminary data.</text>
</comment>